<organism evidence="1 2">
    <name type="scientific">Fragilariopsis cylindrus CCMP1102</name>
    <dbReference type="NCBI Taxonomy" id="635003"/>
    <lineage>
        <taxon>Eukaryota</taxon>
        <taxon>Sar</taxon>
        <taxon>Stramenopiles</taxon>
        <taxon>Ochrophyta</taxon>
        <taxon>Bacillariophyta</taxon>
        <taxon>Bacillariophyceae</taxon>
        <taxon>Bacillariophycidae</taxon>
        <taxon>Bacillariales</taxon>
        <taxon>Bacillariaceae</taxon>
        <taxon>Fragilariopsis</taxon>
    </lineage>
</organism>
<dbReference type="AlphaFoldDB" id="A0A1E7EZ71"/>
<accession>A0A1E7EZ71</accession>
<name>A0A1E7EZ71_9STRA</name>
<sequence length="225" mass="24569">MAACLILAGFIFRHCENLLNKLQELGKCKQMAAYAISTKYHAKKTAALLMKRAAPIITQVSHPVVSESAQRIVVATTTRTRAEIQTTAAATAAAAVTAVANSINPDTQAQILVDSSFAFMDYPTFLPNIKTSKLRIKYAQAIGRILIIGIGFLPNHHFHPEELAIQLFLLSGSTKPIIRSIKLFCCVASSNCNAEECELDFDNPDTFGHSTGGEFECTYDENNDE</sequence>
<dbReference type="Proteomes" id="UP000095751">
    <property type="component" value="Unassembled WGS sequence"/>
</dbReference>
<dbReference type="OrthoDB" id="54091at2759"/>
<evidence type="ECO:0000313" key="1">
    <source>
        <dbReference type="EMBL" id="OEU11300.1"/>
    </source>
</evidence>
<reference evidence="1 2" key="1">
    <citation type="submission" date="2016-09" db="EMBL/GenBank/DDBJ databases">
        <title>Extensive genetic diversity and differential bi-allelic expression allows diatom success in the polar Southern Ocean.</title>
        <authorList>
            <consortium name="DOE Joint Genome Institute"/>
            <person name="Mock T."/>
            <person name="Otillar R.P."/>
            <person name="Strauss J."/>
            <person name="Dupont C."/>
            <person name="Frickenhaus S."/>
            <person name="Maumus F."/>
            <person name="Mcmullan M."/>
            <person name="Sanges R."/>
            <person name="Schmutz J."/>
            <person name="Toseland A."/>
            <person name="Valas R."/>
            <person name="Veluchamy A."/>
            <person name="Ward B.J."/>
            <person name="Allen A."/>
            <person name="Barry K."/>
            <person name="Falciatore A."/>
            <person name="Ferrante M."/>
            <person name="Fortunato A.E."/>
            <person name="Gloeckner G."/>
            <person name="Gruber A."/>
            <person name="Hipkin R."/>
            <person name="Janech M."/>
            <person name="Kroth P."/>
            <person name="Leese F."/>
            <person name="Lindquist E."/>
            <person name="Lyon B.R."/>
            <person name="Martin J."/>
            <person name="Mayer C."/>
            <person name="Parker M."/>
            <person name="Quesneville H."/>
            <person name="Raymond J."/>
            <person name="Uhlig C."/>
            <person name="Valentin K.U."/>
            <person name="Worden A.Z."/>
            <person name="Armbrust E.V."/>
            <person name="Bowler C."/>
            <person name="Green B."/>
            <person name="Moulton V."/>
            <person name="Van Oosterhout C."/>
            <person name="Grigoriev I."/>
        </authorList>
    </citation>
    <scope>NUCLEOTIDE SEQUENCE [LARGE SCALE GENOMIC DNA]</scope>
    <source>
        <strain evidence="1 2">CCMP1102</strain>
    </source>
</reference>
<gene>
    <name evidence="1" type="ORF">FRACYDRAFT_246414</name>
</gene>
<dbReference type="EMBL" id="KV784369">
    <property type="protein sequence ID" value="OEU11300.1"/>
    <property type="molecule type" value="Genomic_DNA"/>
</dbReference>
<keyword evidence="2" id="KW-1185">Reference proteome</keyword>
<dbReference type="InParanoid" id="A0A1E7EZ71"/>
<protein>
    <submittedName>
        <fullName evidence="1">Uncharacterized protein</fullName>
    </submittedName>
</protein>
<proteinExistence type="predicted"/>
<dbReference type="KEGG" id="fcy:FRACYDRAFT_246414"/>
<evidence type="ECO:0000313" key="2">
    <source>
        <dbReference type="Proteomes" id="UP000095751"/>
    </source>
</evidence>